<accession>A0A9X1YFC1</accession>
<gene>
    <name evidence="1" type="ORF">M0638_24965</name>
</gene>
<reference evidence="1" key="1">
    <citation type="submission" date="2022-04" db="EMBL/GenBank/DDBJ databases">
        <title>Roseomonas acroporae sp. nov., isolated from coral Acropora digitifera.</title>
        <authorList>
            <person name="Sun H."/>
        </authorList>
    </citation>
    <scope>NUCLEOTIDE SEQUENCE</scope>
    <source>
        <strain evidence="1">NAR14</strain>
    </source>
</reference>
<evidence type="ECO:0000313" key="1">
    <source>
        <dbReference type="EMBL" id="MCK8787622.1"/>
    </source>
</evidence>
<comment type="caution">
    <text evidence="1">The sequence shown here is derived from an EMBL/GenBank/DDBJ whole genome shotgun (WGS) entry which is preliminary data.</text>
</comment>
<organism evidence="1 2">
    <name type="scientific">Roseomonas acroporae</name>
    <dbReference type="NCBI Taxonomy" id="2937791"/>
    <lineage>
        <taxon>Bacteria</taxon>
        <taxon>Pseudomonadati</taxon>
        <taxon>Pseudomonadota</taxon>
        <taxon>Alphaproteobacteria</taxon>
        <taxon>Acetobacterales</taxon>
        <taxon>Roseomonadaceae</taxon>
        <taxon>Roseomonas</taxon>
    </lineage>
</organism>
<name>A0A9X1YFC1_9PROT</name>
<evidence type="ECO:0000313" key="2">
    <source>
        <dbReference type="Proteomes" id="UP001139516"/>
    </source>
</evidence>
<sequence>MDRAGYSGNSTAGEAPGWFVRLYDERPGRRADRLLLYRLASGDADAENVVFFRYGNRKPHTYYW</sequence>
<dbReference type="AlphaFoldDB" id="A0A9X1YFC1"/>
<keyword evidence="2" id="KW-1185">Reference proteome</keyword>
<dbReference type="RefSeq" id="WP_248669672.1">
    <property type="nucleotide sequence ID" value="NZ_JALPRX010000135.1"/>
</dbReference>
<proteinExistence type="predicted"/>
<dbReference type="EMBL" id="JALPRX010000135">
    <property type="protein sequence ID" value="MCK8787622.1"/>
    <property type="molecule type" value="Genomic_DNA"/>
</dbReference>
<protein>
    <submittedName>
        <fullName evidence="1">Uncharacterized protein</fullName>
    </submittedName>
</protein>
<dbReference type="Proteomes" id="UP001139516">
    <property type="component" value="Unassembled WGS sequence"/>
</dbReference>